<keyword evidence="1" id="KW-0732">Signal</keyword>
<keyword evidence="3" id="KW-1185">Reference proteome</keyword>
<sequence>MKRRATFALALAGLLLAAQPAPSFAAPPEQSGQANPSAGFVVRKGDQLLLDGKKFRFAGTNNYYLMN</sequence>
<gene>
    <name evidence="2" type="ORF">ACFP2T_15390</name>
</gene>
<protein>
    <submittedName>
        <fullName evidence="2">Uncharacterized protein</fullName>
    </submittedName>
</protein>
<reference evidence="3" key="1">
    <citation type="journal article" date="2019" name="Int. J. Syst. Evol. Microbiol.">
        <title>The Global Catalogue of Microorganisms (GCM) 10K type strain sequencing project: providing services to taxonomists for standard genome sequencing and annotation.</title>
        <authorList>
            <consortium name="The Broad Institute Genomics Platform"/>
            <consortium name="The Broad Institute Genome Sequencing Center for Infectious Disease"/>
            <person name="Wu L."/>
            <person name="Ma J."/>
        </authorList>
    </citation>
    <scope>NUCLEOTIDE SEQUENCE [LARGE SCALE GENOMIC DNA]</scope>
    <source>
        <strain evidence="3">ZS-35-S2</strain>
    </source>
</reference>
<dbReference type="Proteomes" id="UP001596203">
    <property type="component" value="Unassembled WGS sequence"/>
</dbReference>
<comment type="caution">
    <text evidence="2">The sequence shown here is derived from an EMBL/GenBank/DDBJ whole genome shotgun (WGS) entry which is preliminary data.</text>
</comment>
<feature type="signal peptide" evidence="1">
    <location>
        <begin position="1"/>
        <end position="25"/>
    </location>
</feature>
<dbReference type="Gene3D" id="3.20.20.80">
    <property type="entry name" value="Glycosidases"/>
    <property type="match status" value="1"/>
</dbReference>
<organism evidence="2 3">
    <name type="scientific">Plantactinospora solaniradicis</name>
    <dbReference type="NCBI Taxonomy" id="1723736"/>
    <lineage>
        <taxon>Bacteria</taxon>
        <taxon>Bacillati</taxon>
        <taxon>Actinomycetota</taxon>
        <taxon>Actinomycetes</taxon>
        <taxon>Micromonosporales</taxon>
        <taxon>Micromonosporaceae</taxon>
        <taxon>Plantactinospora</taxon>
    </lineage>
</organism>
<feature type="chain" id="PRO_5045967825" evidence="1">
    <location>
        <begin position="26"/>
        <end position="67"/>
    </location>
</feature>
<accession>A0ABW1K6X2</accession>
<dbReference type="RefSeq" id="WP_377421945.1">
    <property type="nucleotide sequence ID" value="NZ_JBHSPR010000010.1"/>
</dbReference>
<evidence type="ECO:0000256" key="1">
    <source>
        <dbReference type="SAM" id="SignalP"/>
    </source>
</evidence>
<proteinExistence type="predicted"/>
<evidence type="ECO:0000313" key="3">
    <source>
        <dbReference type="Proteomes" id="UP001596203"/>
    </source>
</evidence>
<name>A0ABW1K6X2_9ACTN</name>
<dbReference type="EMBL" id="JBHSPR010000010">
    <property type="protein sequence ID" value="MFC6017586.1"/>
    <property type="molecule type" value="Genomic_DNA"/>
</dbReference>
<evidence type="ECO:0000313" key="2">
    <source>
        <dbReference type="EMBL" id="MFC6017586.1"/>
    </source>
</evidence>